<keyword evidence="2" id="KW-1185">Reference proteome</keyword>
<evidence type="ECO:0000313" key="1">
    <source>
        <dbReference type="EMBL" id="MDV2687174.1"/>
    </source>
</evidence>
<dbReference type="Proteomes" id="UP001287282">
    <property type="component" value="Unassembled WGS sequence"/>
</dbReference>
<proteinExistence type="predicted"/>
<dbReference type="EMBL" id="JAWJBA010000403">
    <property type="protein sequence ID" value="MDV2687174.1"/>
    <property type="molecule type" value="Genomic_DNA"/>
</dbReference>
<accession>A0ABU3XH12</accession>
<gene>
    <name evidence="1" type="ORF">RYX56_22780</name>
</gene>
<protein>
    <submittedName>
        <fullName evidence="1">Uncharacterized protein</fullName>
    </submittedName>
</protein>
<dbReference type="RefSeq" id="WP_317124177.1">
    <property type="nucleotide sequence ID" value="NZ_JAWJBA010000403.1"/>
</dbReference>
<organism evidence="1 2">
    <name type="scientific">Alkalihalophilus lindianensis</name>
    <dbReference type="NCBI Taxonomy" id="1630542"/>
    <lineage>
        <taxon>Bacteria</taxon>
        <taxon>Bacillati</taxon>
        <taxon>Bacillota</taxon>
        <taxon>Bacilli</taxon>
        <taxon>Bacillales</taxon>
        <taxon>Bacillaceae</taxon>
        <taxon>Alkalihalophilus</taxon>
    </lineage>
</organism>
<evidence type="ECO:0000313" key="2">
    <source>
        <dbReference type="Proteomes" id="UP001287282"/>
    </source>
</evidence>
<feature type="non-terminal residue" evidence="1">
    <location>
        <position position="89"/>
    </location>
</feature>
<sequence length="89" mass="9599">YTAAPIASDILSWLFDRDKAMARLEPLEREWGGDIDTRMATQWRSFQAAQQAPVLSVPATPADVEGATTNVVDSAVANQIEPDPAVAQS</sequence>
<comment type="caution">
    <text evidence="1">The sequence shown here is derived from an EMBL/GenBank/DDBJ whole genome shotgun (WGS) entry which is preliminary data.</text>
</comment>
<name>A0ABU3XH12_9BACI</name>
<feature type="non-terminal residue" evidence="1">
    <location>
        <position position="1"/>
    </location>
</feature>
<reference evidence="1 2" key="1">
    <citation type="submission" date="2023-10" db="EMBL/GenBank/DDBJ databases">
        <title>Screening of Alkalihalobacillus lindianensis BZ-TG-R113 and Its Alleviation of Salt Stress on Rapeseed Growth.</title>
        <authorList>
            <person name="Zhao B."/>
            <person name="Guo T."/>
        </authorList>
    </citation>
    <scope>NUCLEOTIDE SEQUENCE [LARGE SCALE GENOMIC DNA]</scope>
    <source>
        <strain evidence="1 2">BZ-TG-R113</strain>
    </source>
</reference>